<dbReference type="Proteomes" id="UP000037035">
    <property type="component" value="Unassembled WGS sequence"/>
</dbReference>
<proteinExistence type="predicted"/>
<gene>
    <name evidence="1" type="ORF">VP01_1677g4</name>
</gene>
<protein>
    <submittedName>
        <fullName evidence="1">Uncharacterized protein</fullName>
    </submittedName>
</protein>
<accession>A0A0L6VG54</accession>
<evidence type="ECO:0000313" key="1">
    <source>
        <dbReference type="EMBL" id="KNZ59714.1"/>
    </source>
</evidence>
<keyword evidence="2" id="KW-1185">Reference proteome</keyword>
<dbReference type="EMBL" id="LAVV01006478">
    <property type="protein sequence ID" value="KNZ59714.1"/>
    <property type="molecule type" value="Genomic_DNA"/>
</dbReference>
<reference evidence="1 2" key="1">
    <citation type="submission" date="2015-08" db="EMBL/GenBank/DDBJ databases">
        <title>Next Generation Sequencing and Analysis of the Genome of Puccinia sorghi L Schw, the Causal Agent of Maize Common Rust.</title>
        <authorList>
            <person name="Rochi L."/>
            <person name="Burguener G."/>
            <person name="Darino M."/>
            <person name="Turjanski A."/>
            <person name="Kreff E."/>
            <person name="Dieguez M.J."/>
            <person name="Sacco F."/>
        </authorList>
    </citation>
    <scope>NUCLEOTIDE SEQUENCE [LARGE SCALE GENOMIC DNA]</scope>
    <source>
        <strain evidence="1 2">RO10H11247</strain>
    </source>
</reference>
<evidence type="ECO:0000313" key="2">
    <source>
        <dbReference type="Proteomes" id="UP000037035"/>
    </source>
</evidence>
<comment type="caution">
    <text evidence="1">The sequence shown here is derived from an EMBL/GenBank/DDBJ whole genome shotgun (WGS) entry which is preliminary data.</text>
</comment>
<name>A0A0L6VG54_9BASI</name>
<dbReference type="AlphaFoldDB" id="A0A0L6VG54"/>
<dbReference type="VEuPathDB" id="FungiDB:VP01_1677g4"/>
<organism evidence="1 2">
    <name type="scientific">Puccinia sorghi</name>
    <dbReference type="NCBI Taxonomy" id="27349"/>
    <lineage>
        <taxon>Eukaryota</taxon>
        <taxon>Fungi</taxon>
        <taxon>Dikarya</taxon>
        <taxon>Basidiomycota</taxon>
        <taxon>Pucciniomycotina</taxon>
        <taxon>Pucciniomycetes</taxon>
        <taxon>Pucciniales</taxon>
        <taxon>Pucciniaceae</taxon>
        <taxon>Puccinia</taxon>
    </lineage>
</organism>
<sequence length="59" mass="7179">MLIYEAPKKDYHLASAMLMMMHKASEQTFSMMMEERKLREKARQDERNEIVRPCRNRFA</sequence>